<gene>
    <name evidence="1" type="ORF">RPERSI_LOCUS3801</name>
</gene>
<evidence type="ECO:0000313" key="2">
    <source>
        <dbReference type="Proteomes" id="UP000789920"/>
    </source>
</evidence>
<accession>A0ACA9LUB8</accession>
<organism evidence="1 2">
    <name type="scientific">Racocetra persica</name>
    <dbReference type="NCBI Taxonomy" id="160502"/>
    <lineage>
        <taxon>Eukaryota</taxon>
        <taxon>Fungi</taxon>
        <taxon>Fungi incertae sedis</taxon>
        <taxon>Mucoromycota</taxon>
        <taxon>Glomeromycotina</taxon>
        <taxon>Glomeromycetes</taxon>
        <taxon>Diversisporales</taxon>
        <taxon>Gigasporaceae</taxon>
        <taxon>Racocetra</taxon>
    </lineage>
</organism>
<name>A0ACA9LUB8_9GLOM</name>
<keyword evidence="2" id="KW-1185">Reference proteome</keyword>
<comment type="caution">
    <text evidence="1">The sequence shown here is derived from an EMBL/GenBank/DDBJ whole genome shotgun (WGS) entry which is preliminary data.</text>
</comment>
<evidence type="ECO:0000313" key="1">
    <source>
        <dbReference type="EMBL" id="CAG8547084.1"/>
    </source>
</evidence>
<reference evidence="1" key="1">
    <citation type="submission" date="2021-06" db="EMBL/GenBank/DDBJ databases">
        <authorList>
            <person name="Kallberg Y."/>
            <person name="Tangrot J."/>
            <person name="Rosling A."/>
        </authorList>
    </citation>
    <scope>NUCLEOTIDE SEQUENCE</scope>
    <source>
        <strain evidence="1">MA461A</strain>
    </source>
</reference>
<proteinExistence type="predicted"/>
<sequence>MSLTIYQHTERLVREKTIHLIEYAFEQAPGEPKDEHKLYVKKIWNKGNKEKKLVNLSILKDFDIDGDSVTRLMVELEPFAHENVLGVFGLTFDGNNYYFVRECANMDLRTYLKMRSKSNPLRWHDKLLLTNGIVNGLKFLHDKEIVHSELHAKNIVMHNDIPKITNIGMLQAREPRDFKYSPPEILLLQSINDKKKLNIYSLGVLMWEISNDGRNPKELDFSCGVGIILRDDGNPKVNKIASSSPVIYHPLNHESPWTDLTNLFEIKNENKMGPKYDVVRIHIPISTVQYEAKPKNEFIQNIRSALNLLDENDRRKELGKWFKHYGNYVVKRATLGGAITIRNWSKVSDESKSYLKSYLQWGIDYGKGASEIFEDVSLDRLPQLEVSVEIETIGDLYNWFKSLYDLKFVEIISYEEFIPSYELLPQDLQQQLFKLIDSIPTEISCKQLIPNIPSQYDKQDILKWIVLNPPLILHIGDWVRNNELQCDVILQRSNLKHGKKAAFKFVKEPKITEINRVTVLFQQPQTLQDAYLLENGVILNKDDGLGLELDKIPFSEHSSILNYPLEDFKHAKNQSSKSIYCQIIVRMAKISFRLEDIKPLEEFSKTVNNVLQSNEPYKSLCKVFGDDYGHLLSRTFTLGGILTKKYESYTDTILPQTFEYNINDPQTPEKVVKKLMEWNKEHPHIDTSYFISDSGDLVRCNNINKWFKDLINRRNDWKVVVSEDWVPLYKILKKARFDIDNIFFTKYQIVFNGEESLQKDEQTTIIIKFPGSLVNDKYHCFGTIVKRNEDGSLVKIPKVTVRFGYPNKDGCVADIYKNENCNIRLNKVDTKLLWFVLADPKGYCSNKNRNVKVGYGSINIVKAQSEIPLKSKNLSSNCVLITSIVSKNAFTNDTSFYNIKLNAWTKTKIWLELTKDQTKVNQRVDDDGFDDDNSGDDIDNFDSDEIEQSTQETAILEWCVLYTDGKMVSEADESLKYPWSLFGCNLDPELEILGQDEIDLYESSPRMSLEDAIEQHDKQNGNTFEAWKTFVHHAREGNHIAKFWIGHYLQHDILMASSFKRKFYEVVVDEFADGTDNYLLAAMKLYKQSADAGYPEAQLKYGFGLYKGIGVNQNKKEAMRYFKLAAKTNNSTAMYNLGVSLILSENEEEGRKWIIDAARLGQPRAIEFCINEEINYQ</sequence>
<dbReference type="Proteomes" id="UP000789920">
    <property type="component" value="Unassembled WGS sequence"/>
</dbReference>
<dbReference type="EMBL" id="CAJVQC010004940">
    <property type="protein sequence ID" value="CAG8547084.1"/>
    <property type="molecule type" value="Genomic_DNA"/>
</dbReference>
<protein>
    <submittedName>
        <fullName evidence="1">20219_t:CDS:1</fullName>
    </submittedName>
</protein>